<protein>
    <recommendedName>
        <fullName evidence="3">Transposase</fullName>
    </recommendedName>
</protein>
<evidence type="ECO:0000313" key="2">
    <source>
        <dbReference type="Proteomes" id="UP001221546"/>
    </source>
</evidence>
<proteinExistence type="predicted"/>
<sequence>MQVNEFEFIASGEFSDPLRKGGKTLWFYCNLVYLEFIQVRRESGFCWRRVDNPNTHGYFVADAAPAYNQKT</sequence>
<evidence type="ECO:0008006" key="3">
    <source>
        <dbReference type="Google" id="ProtNLM"/>
    </source>
</evidence>
<accession>A0ABY8J7P2</accession>
<dbReference type="RefSeq" id="WP_076833423.1">
    <property type="nucleotide sequence ID" value="NZ_CP121646.1"/>
</dbReference>
<organism evidence="1 2">
    <name type="scientific">Bradyrhizobium brasilense</name>
    <dbReference type="NCBI Taxonomy" id="1419277"/>
    <lineage>
        <taxon>Bacteria</taxon>
        <taxon>Pseudomonadati</taxon>
        <taxon>Pseudomonadota</taxon>
        <taxon>Alphaproteobacteria</taxon>
        <taxon>Hyphomicrobiales</taxon>
        <taxon>Nitrobacteraceae</taxon>
        <taxon>Bradyrhizobium</taxon>
    </lineage>
</organism>
<evidence type="ECO:0000313" key="1">
    <source>
        <dbReference type="EMBL" id="WFU61565.1"/>
    </source>
</evidence>
<gene>
    <name evidence="1" type="ORF">QA636_29255</name>
</gene>
<dbReference type="EMBL" id="CP121646">
    <property type="protein sequence ID" value="WFU61565.1"/>
    <property type="molecule type" value="Genomic_DNA"/>
</dbReference>
<dbReference type="Proteomes" id="UP001221546">
    <property type="component" value="Chromosome"/>
</dbReference>
<name>A0ABY8J7P2_9BRAD</name>
<reference evidence="1 2" key="1">
    <citation type="submission" date="2023-04" db="EMBL/GenBank/DDBJ databases">
        <title>Australian commercial rhizobial inoculants.</title>
        <authorList>
            <person name="Kohlmeier M.G."/>
            <person name="O'Hara G.W."/>
            <person name="Colombi E."/>
            <person name="Ramsay J.P."/>
            <person name="Terpolilli J."/>
        </authorList>
    </citation>
    <scope>NUCLEOTIDE SEQUENCE [LARGE SCALE GENOMIC DNA]</scope>
    <source>
        <strain evidence="1 2">CB627</strain>
    </source>
</reference>
<keyword evidence="2" id="KW-1185">Reference proteome</keyword>